<dbReference type="UniPathway" id="UPA00575"/>
<accession>A0A4P6ME28</accession>
<dbReference type="NCBIfam" id="NF002497">
    <property type="entry name" value="PRK01827.1-3"/>
    <property type="match status" value="1"/>
</dbReference>
<evidence type="ECO:0000259" key="8">
    <source>
        <dbReference type="Pfam" id="PF00303"/>
    </source>
</evidence>
<keyword evidence="3 6" id="KW-0489">Methyltransferase</keyword>
<feature type="binding site" evidence="6">
    <location>
        <position position="193"/>
    </location>
    <ligand>
        <name>(6R)-5,10-methylene-5,6,7,8-tetrahydrofolate</name>
        <dbReference type="ChEBI" id="CHEBI:15636"/>
    </ligand>
</feature>
<dbReference type="GO" id="GO:0006235">
    <property type="term" value="P:dTTP biosynthetic process"/>
    <property type="evidence" value="ECO:0007669"/>
    <property type="project" value="UniProtKB-UniRule"/>
</dbReference>
<dbReference type="GO" id="GO:0006231">
    <property type="term" value="P:dTMP biosynthetic process"/>
    <property type="evidence" value="ECO:0007669"/>
    <property type="project" value="UniProtKB-UniRule"/>
</dbReference>
<dbReference type="InterPro" id="IPR023451">
    <property type="entry name" value="Thymidate_synth/dCMP_Mease_dom"/>
</dbReference>
<dbReference type="EMBL" id="CP035949">
    <property type="protein sequence ID" value="QBF23865.1"/>
    <property type="molecule type" value="Genomic_DNA"/>
</dbReference>
<feature type="domain" description="Thymidylate synthase/dCMP hydroxymethylase" evidence="8">
    <location>
        <begin position="3"/>
        <end position="288"/>
    </location>
</feature>
<evidence type="ECO:0000313" key="10">
    <source>
        <dbReference type="Proteomes" id="UP000289726"/>
    </source>
</evidence>
<dbReference type="EC" id="2.1.1.45" evidence="1 6"/>
<comment type="catalytic activity">
    <reaction evidence="6">
        <text>dUMP + (6R)-5,10-methylene-5,6,7,8-tetrahydrofolate = 7,8-dihydrofolate + dTMP</text>
        <dbReference type="Rhea" id="RHEA:12104"/>
        <dbReference type="ChEBI" id="CHEBI:15636"/>
        <dbReference type="ChEBI" id="CHEBI:57451"/>
        <dbReference type="ChEBI" id="CHEBI:63528"/>
        <dbReference type="ChEBI" id="CHEBI:246422"/>
        <dbReference type="EC" id="2.1.1.45"/>
    </reaction>
</comment>
<dbReference type="NCBIfam" id="NF002496">
    <property type="entry name" value="PRK01827.1-2"/>
    <property type="match status" value="1"/>
</dbReference>
<evidence type="ECO:0000256" key="5">
    <source>
        <dbReference type="ARBA" id="ARBA00022727"/>
    </source>
</evidence>
<dbReference type="InterPro" id="IPR020940">
    <property type="entry name" value="Thymidylate_synthase_AS"/>
</dbReference>
<feature type="binding site" evidence="6">
    <location>
        <begin position="150"/>
        <end position="151"/>
    </location>
    <ligand>
        <name>dUMP</name>
        <dbReference type="ChEBI" id="CHEBI:246422"/>
        <note>ligand shared between dimeric partners</note>
    </ligand>
</feature>
<feature type="binding site" description="in other chain" evidence="6">
    <location>
        <begin position="231"/>
        <end position="233"/>
    </location>
    <ligand>
        <name>dUMP</name>
        <dbReference type="ChEBI" id="CHEBI:246422"/>
        <note>ligand shared between dimeric partners</note>
    </ligand>
</feature>
<dbReference type="PRINTS" id="PR00108">
    <property type="entry name" value="THYMDSNTHASE"/>
</dbReference>
<sequence length="288" mass="33635">MNTYLDLCRFILQKGSFRNDRTNTGTKSVFGYQMRFNLEEGFPLLTTKKMNLRSIIHELLWFLKGDTNICYLVQNNVNIWNEWPYQKYQQSAFFQNETLKEFVEKIKNDPLFAIKHGNLGPVYGKQWRDFNGVDQIKFLISEIKTNPNSRRLILNSWNPPLLNQMALPPCHVLIQFYVHQGKLSLQLYQRSGDVFLGIPFNIASYSLLLMMVAQVTNLQPYEFIHTLGDAHIYSNHLAQVQTQIQRTPKKLPQMILNPDIKNIDDFKFSDFTLQNYQCDGILKGDIAV</sequence>
<protein>
    <recommendedName>
        <fullName evidence="1 6">Thymidylate synthase</fullName>
        <shortName evidence="6">TS</shortName>
        <shortName evidence="6">TSase</shortName>
        <ecNumber evidence="1 6">2.1.1.45</ecNumber>
    </recommendedName>
</protein>
<comment type="function">
    <text evidence="6">Catalyzes the reductive methylation of 2'-deoxyuridine-5'-monophosphate (dUMP) to 2'-deoxythymidine-5'-monophosphate (dTMP) while utilizing 5,10-methylenetetrahydrofolate (mTHF) as the methyl donor and reductant in the reaction, yielding dihydrofolate (DHF) as a by-product. This enzymatic reaction provides an intracellular de novo source of dTMP, an essential precursor for DNA biosynthesis.</text>
</comment>
<dbReference type="NCBIfam" id="TIGR03284">
    <property type="entry name" value="thym_sym"/>
    <property type="match status" value="1"/>
</dbReference>
<feature type="binding site" evidence="6">
    <location>
        <position position="287"/>
    </location>
    <ligand>
        <name>(6R)-5,10-methylene-5,6,7,8-tetrahydrofolate</name>
        <dbReference type="ChEBI" id="CHEBI:15636"/>
    </ligand>
</feature>
<feature type="binding site" description="in other chain" evidence="6">
    <location>
        <position position="21"/>
    </location>
    <ligand>
        <name>dUMP</name>
        <dbReference type="ChEBI" id="CHEBI:246422"/>
        <note>ligand shared between dimeric partners</note>
    </ligand>
</feature>
<dbReference type="PANTHER" id="PTHR11548:SF9">
    <property type="entry name" value="THYMIDYLATE SYNTHASE"/>
    <property type="match status" value="1"/>
</dbReference>
<comment type="similarity">
    <text evidence="6">Belongs to the thymidylate synthase family. Bacterial-type ThyA subfamily.</text>
</comment>
<evidence type="ECO:0000256" key="4">
    <source>
        <dbReference type="ARBA" id="ARBA00022679"/>
    </source>
</evidence>
<evidence type="ECO:0000256" key="3">
    <source>
        <dbReference type="ARBA" id="ARBA00022603"/>
    </source>
</evidence>
<dbReference type="AlphaFoldDB" id="A0A4P6ME28"/>
<evidence type="ECO:0000256" key="6">
    <source>
        <dbReference type="HAMAP-Rule" id="MF_00008"/>
    </source>
</evidence>
<dbReference type="HAMAP" id="MF_00008">
    <property type="entry name" value="Thymidy_synth_bact"/>
    <property type="match status" value="1"/>
</dbReference>
<dbReference type="InterPro" id="IPR045097">
    <property type="entry name" value="Thymidate_synth/dCMP_Mease"/>
</dbReference>
<reference evidence="9 10" key="1">
    <citation type="submission" date="2019-02" db="EMBL/GenBank/DDBJ databases">
        <title>Draft Genome Sequence of Maize Bushy Stunt-like Phytoplasma group 16SrI-B (Aster yellows) in South Africa.</title>
        <authorList>
            <person name="Coetzee B."/>
            <person name="Douglas-Smit N."/>
            <person name="Maree H.J."/>
            <person name="Burger J.T."/>
            <person name="Kruger K."/>
            <person name="Pietersen G."/>
        </authorList>
    </citation>
    <scope>NUCLEOTIDE SEQUENCE [LARGE SCALE GENOMIC DNA]</scope>
    <source>
        <strain evidence="9 10">De Villa</strain>
    </source>
</reference>
<feature type="binding site" description="in other chain" evidence="6">
    <location>
        <position position="201"/>
    </location>
    <ligand>
        <name>dUMP</name>
        <dbReference type="ChEBI" id="CHEBI:246422"/>
        <note>ligand shared between dimeric partners</note>
    </ligand>
</feature>
<comment type="subcellular location">
    <subcellularLocation>
        <location evidence="6">Cytoplasm</location>
    </subcellularLocation>
</comment>
<dbReference type="GO" id="GO:0005829">
    <property type="term" value="C:cytosol"/>
    <property type="evidence" value="ECO:0007669"/>
    <property type="project" value="TreeGrafter"/>
</dbReference>
<dbReference type="RefSeq" id="WP_034172298.1">
    <property type="nucleotide sequence ID" value="NZ_CP035949.1"/>
</dbReference>
<dbReference type="PROSITE" id="PS00091">
    <property type="entry name" value="THYMIDYLATE_SYNTHASE"/>
    <property type="match status" value="1"/>
</dbReference>
<name>A0A4P6ME28_9MOLU</name>
<keyword evidence="4 6" id="KW-0808">Transferase</keyword>
<dbReference type="GO" id="GO:0004799">
    <property type="term" value="F:thymidylate synthase activity"/>
    <property type="evidence" value="ECO:0007669"/>
    <property type="project" value="UniProtKB-UniRule"/>
</dbReference>
<dbReference type="CDD" id="cd00351">
    <property type="entry name" value="TS_Pyrimidine_HMase"/>
    <property type="match status" value="1"/>
</dbReference>
<dbReference type="InterPro" id="IPR036926">
    <property type="entry name" value="Thymidate_synth/dCMP_Mease_sf"/>
</dbReference>
<organism evidence="9 10">
    <name type="scientific">'Catharanthus roseus' aster yellows phytoplasma</name>
    <dbReference type="NCBI Taxonomy" id="1193712"/>
    <lineage>
        <taxon>Bacteria</taxon>
        <taxon>Bacillati</taxon>
        <taxon>Mycoplasmatota</taxon>
        <taxon>Mollicutes</taxon>
        <taxon>Acholeplasmatales</taxon>
        <taxon>Acholeplasmataceae</taxon>
        <taxon>Candidatus Phytoplasma</taxon>
        <taxon>16SrI (Aster yellows group)</taxon>
    </lineage>
</organism>
<keyword evidence="5 6" id="KW-0545">Nucleotide biosynthesis</keyword>
<keyword evidence="10" id="KW-1185">Reference proteome</keyword>
<evidence type="ECO:0000256" key="2">
    <source>
        <dbReference type="ARBA" id="ARBA00022490"/>
    </source>
</evidence>
<dbReference type="Proteomes" id="UP000289726">
    <property type="component" value="Chromosome"/>
</dbReference>
<feature type="active site" description="Nucleophile" evidence="6">
    <location>
        <position position="170"/>
    </location>
</feature>
<feature type="active site" evidence="7">
    <location>
        <position position="170"/>
    </location>
</feature>
<evidence type="ECO:0000256" key="7">
    <source>
        <dbReference type="PROSITE-ProRule" id="PRU10016"/>
    </source>
</evidence>
<feature type="binding site" description="in other chain" evidence="6">
    <location>
        <begin position="190"/>
        <end position="193"/>
    </location>
    <ligand>
        <name>dUMP</name>
        <dbReference type="ChEBI" id="CHEBI:246422"/>
        <note>ligand shared between dimeric partners</note>
    </ligand>
</feature>
<dbReference type="Gene3D" id="3.30.572.10">
    <property type="entry name" value="Thymidylate synthase/dCMP hydroxymethylase domain"/>
    <property type="match status" value="1"/>
</dbReference>
<evidence type="ECO:0000313" key="9">
    <source>
        <dbReference type="EMBL" id="QBF23865.1"/>
    </source>
</evidence>
<dbReference type="PANTHER" id="PTHR11548">
    <property type="entry name" value="THYMIDYLATE SYNTHASE 1"/>
    <property type="match status" value="1"/>
</dbReference>
<keyword evidence="2 6" id="KW-0963">Cytoplasm</keyword>
<gene>
    <name evidence="6" type="primary">thyA</name>
    <name evidence="9" type="ORF">EXT02_01495</name>
</gene>
<comment type="subunit">
    <text evidence="6">Homodimer.</text>
</comment>
<feature type="binding site" evidence="6">
    <location>
        <position position="51"/>
    </location>
    <ligand>
        <name>(6R)-5,10-methylene-5,6,7,8-tetrahydrofolate</name>
        <dbReference type="ChEBI" id="CHEBI:15636"/>
    </ligand>
</feature>
<dbReference type="SUPFAM" id="SSF55831">
    <property type="entry name" value="Thymidylate synthase/dCMP hydroxymethylase"/>
    <property type="match status" value="1"/>
</dbReference>
<proteinExistence type="inferred from homology"/>
<dbReference type="InterPro" id="IPR000398">
    <property type="entry name" value="Thymidylate_synthase"/>
</dbReference>
<evidence type="ECO:0000256" key="1">
    <source>
        <dbReference type="ARBA" id="ARBA00011947"/>
    </source>
</evidence>
<dbReference type="Pfam" id="PF00303">
    <property type="entry name" value="Thymidylat_synt"/>
    <property type="match status" value="1"/>
</dbReference>
<dbReference type="GO" id="GO:0032259">
    <property type="term" value="P:methylation"/>
    <property type="evidence" value="ECO:0007669"/>
    <property type="project" value="UniProtKB-KW"/>
</dbReference>
<comment type="pathway">
    <text evidence="6">Pyrimidine metabolism; dTTP biosynthesis.</text>
</comment>